<dbReference type="PROSITE" id="PS51257">
    <property type="entry name" value="PROKAR_LIPOPROTEIN"/>
    <property type="match status" value="1"/>
</dbReference>
<keyword evidence="3" id="KW-1185">Reference proteome</keyword>
<accession>A0A8R1ISW5</accession>
<dbReference type="SUPFAM" id="SSF52540">
    <property type="entry name" value="P-loop containing nucleoside triphosphate hydrolases"/>
    <property type="match status" value="1"/>
</dbReference>
<protein>
    <submittedName>
        <fullName evidence="2">Uncharacterized protein</fullName>
    </submittedName>
</protein>
<reference evidence="3" key="1">
    <citation type="submission" date="2010-08" db="EMBL/GenBank/DDBJ databases">
        <authorList>
            <consortium name="Caenorhabditis japonica Sequencing Consortium"/>
            <person name="Wilson R.K."/>
        </authorList>
    </citation>
    <scope>NUCLEOTIDE SEQUENCE [LARGE SCALE GENOMIC DNA]</scope>
    <source>
        <strain evidence="3">DF5081</strain>
    </source>
</reference>
<reference evidence="2" key="2">
    <citation type="submission" date="2022-06" db="UniProtKB">
        <authorList>
            <consortium name="EnsemblMetazoa"/>
        </authorList>
    </citation>
    <scope>IDENTIFICATION</scope>
    <source>
        <strain evidence="2">DF5081</strain>
    </source>
</reference>
<dbReference type="EnsemblMetazoa" id="CJA41079.1">
    <property type="protein sequence ID" value="CJA41079.1"/>
    <property type="gene ID" value="WBGene00216927"/>
</dbReference>
<dbReference type="AlphaFoldDB" id="A0A8R1ISW5"/>
<dbReference type="PANTHER" id="PTHR38607:SF1">
    <property type="entry name" value="MABP DOMAIN-CONTAINING PROTEIN-RELATED"/>
    <property type="match status" value="1"/>
</dbReference>
<proteinExistence type="predicted"/>
<name>A0A8R1ISW5_CAEJA</name>
<evidence type="ECO:0000313" key="3">
    <source>
        <dbReference type="Proteomes" id="UP000005237"/>
    </source>
</evidence>
<keyword evidence="1" id="KW-1133">Transmembrane helix</keyword>
<dbReference type="Proteomes" id="UP000005237">
    <property type="component" value="Unassembled WGS sequence"/>
</dbReference>
<feature type="transmembrane region" description="Helical" evidence="1">
    <location>
        <begin position="190"/>
        <end position="207"/>
    </location>
</feature>
<evidence type="ECO:0000313" key="2">
    <source>
        <dbReference type="EnsemblMetazoa" id="CJA41079.1"/>
    </source>
</evidence>
<evidence type="ECO:0000256" key="1">
    <source>
        <dbReference type="SAM" id="Phobius"/>
    </source>
</evidence>
<dbReference type="PANTHER" id="PTHR38607">
    <property type="entry name" value="PROTEIN CBG00180-RELATED"/>
    <property type="match status" value="1"/>
</dbReference>
<organism evidence="2 3">
    <name type="scientific">Caenorhabditis japonica</name>
    <dbReference type="NCBI Taxonomy" id="281687"/>
    <lineage>
        <taxon>Eukaryota</taxon>
        <taxon>Metazoa</taxon>
        <taxon>Ecdysozoa</taxon>
        <taxon>Nematoda</taxon>
        <taxon>Chromadorea</taxon>
        <taxon>Rhabditida</taxon>
        <taxon>Rhabditina</taxon>
        <taxon>Rhabditomorpha</taxon>
        <taxon>Rhabditoidea</taxon>
        <taxon>Rhabditidae</taxon>
        <taxon>Peloderinae</taxon>
        <taxon>Caenorhabditis</taxon>
    </lineage>
</organism>
<keyword evidence="1" id="KW-0472">Membrane</keyword>
<keyword evidence="1" id="KW-0812">Transmembrane</keyword>
<dbReference type="Gene3D" id="3.40.50.300">
    <property type="entry name" value="P-loop containing nucleotide triphosphate hydrolases"/>
    <property type="match status" value="1"/>
</dbReference>
<sequence length="208" mass="24009">MKQTNLKLPLIIGVAGGTSCGKSTIVQRIIENLNSNAKQSGREDIIGKWVRVSVFEDRACQPPEIIDPLFETRVERGLVEVKVEVQHNGSLENRFEMYDHQYFGYITDPKRVIRKVTRNAFYNLWIVPHVEEGVKSRWRLSTVQDENFLEPDEFGLQTVTGIVHSYTKHSSSFFAWSNSTPKTTIRVEESYWSVYLVFAFGFLLFLAR</sequence>
<dbReference type="InterPro" id="IPR027417">
    <property type="entry name" value="P-loop_NTPase"/>
</dbReference>